<keyword evidence="3" id="KW-0653">Protein transport</keyword>
<reference evidence="7" key="2">
    <citation type="submission" date="2022-03" db="EMBL/GenBank/DDBJ databases">
        <title>Draft title - Genomic analysis of global carrot germplasm unveils the trajectory of domestication and the origin of high carotenoid orange carrot.</title>
        <authorList>
            <person name="Iorizzo M."/>
            <person name="Ellison S."/>
            <person name="Senalik D."/>
            <person name="Macko-Podgorni A."/>
            <person name="Grzebelus D."/>
            <person name="Bostan H."/>
            <person name="Rolling W."/>
            <person name="Curaba J."/>
            <person name="Simon P."/>
        </authorList>
    </citation>
    <scope>NUCLEOTIDE SEQUENCE</scope>
    <source>
        <tissue evidence="7">Leaf</tissue>
    </source>
</reference>
<dbReference type="EMBL" id="LNRQ01000004">
    <property type="protein sequence ID" value="KZM98148.1"/>
    <property type="molecule type" value="Genomic_DNA"/>
</dbReference>
<feature type="region of interest" description="Disordered" evidence="4">
    <location>
        <begin position="446"/>
        <end position="470"/>
    </location>
</feature>
<proteinExistence type="inferred from homology"/>
<evidence type="ECO:0000313" key="6">
    <source>
        <dbReference type="EMBL" id="KZM98148.1"/>
    </source>
</evidence>
<dbReference type="OrthoDB" id="1922221at2759"/>
<dbReference type="InterPro" id="IPR046364">
    <property type="entry name" value="Exo70_C"/>
</dbReference>
<keyword evidence="8" id="KW-1185">Reference proteome</keyword>
<feature type="domain" description="Exocyst complex subunit Exo70 C-terminal" evidence="5">
    <location>
        <begin position="277"/>
        <end position="652"/>
    </location>
</feature>
<keyword evidence="3" id="KW-0268">Exocytosis</keyword>
<feature type="region of interest" description="Disordered" evidence="4">
    <location>
        <begin position="1"/>
        <end position="65"/>
    </location>
</feature>
<evidence type="ECO:0000256" key="2">
    <source>
        <dbReference type="ARBA" id="ARBA00022448"/>
    </source>
</evidence>
<dbReference type="EMBL" id="CP093346">
    <property type="protein sequence ID" value="WOG97097.1"/>
    <property type="molecule type" value="Genomic_DNA"/>
</dbReference>
<comment type="similarity">
    <text evidence="1 3">Belongs to the EXO70 family.</text>
</comment>
<dbReference type="GO" id="GO:0005546">
    <property type="term" value="F:phosphatidylinositol-4,5-bisphosphate binding"/>
    <property type="evidence" value="ECO:0007669"/>
    <property type="project" value="InterPro"/>
</dbReference>
<dbReference type="InterPro" id="IPR004140">
    <property type="entry name" value="Exo70"/>
</dbReference>
<dbReference type="InterPro" id="IPR016159">
    <property type="entry name" value="Cullin_repeat-like_dom_sf"/>
</dbReference>
<organism evidence="6">
    <name type="scientific">Daucus carota subsp. sativus</name>
    <name type="common">Carrot</name>
    <dbReference type="NCBI Taxonomy" id="79200"/>
    <lineage>
        <taxon>Eukaryota</taxon>
        <taxon>Viridiplantae</taxon>
        <taxon>Streptophyta</taxon>
        <taxon>Embryophyta</taxon>
        <taxon>Tracheophyta</taxon>
        <taxon>Spermatophyta</taxon>
        <taxon>Magnoliopsida</taxon>
        <taxon>eudicotyledons</taxon>
        <taxon>Gunneridae</taxon>
        <taxon>Pentapetalae</taxon>
        <taxon>asterids</taxon>
        <taxon>campanulids</taxon>
        <taxon>Apiales</taxon>
        <taxon>Apiaceae</taxon>
        <taxon>Apioideae</taxon>
        <taxon>Scandiceae</taxon>
        <taxon>Daucinae</taxon>
        <taxon>Daucus</taxon>
        <taxon>Daucus sect. Daucus</taxon>
    </lineage>
</organism>
<accession>A0A165XGR6</accession>
<dbReference type="PANTHER" id="PTHR12542:SF127">
    <property type="entry name" value="EXOCYST COMPLEX COMPONENT EXO70C1"/>
    <property type="match status" value="1"/>
</dbReference>
<keyword evidence="2 3" id="KW-0813">Transport</keyword>
<dbReference type="Gramene" id="KZM98148">
    <property type="protein sequence ID" value="KZM98148"/>
    <property type="gene ID" value="DCAR_014490"/>
</dbReference>
<feature type="compositionally biased region" description="Low complexity" evidence="4">
    <location>
        <begin position="455"/>
        <end position="468"/>
    </location>
</feature>
<dbReference type="GO" id="GO:0006887">
    <property type="term" value="P:exocytosis"/>
    <property type="evidence" value="ECO:0007669"/>
    <property type="project" value="UniProtKB-KW"/>
</dbReference>
<sequence length="666" mass="76297">MEPDSTIKDESLDEKTNENKDEQTDHSTGPDVTKDNKPDDKEPKEESENKTNEQDDENTDQQAPDIVKVTDEIDGFVTLLSSHTGDDDEEPPEIQDSLEKFAFVAEAKIANYDMMDNPVKWSQLSEEETTSLLENVARIHKLCVSLAKFSKHSNYALTLNRFGGILQRALSFFEEEFRLLLEDYDANNIEYSSDPDPEQEPPEVNYFPGYSDDIIAKLNKLGHALISAGHETECCQLYFLERRKALEATFDRLGFEKNSIDDIQKKSWESMERDIATWIKTYKEFSKNILPSERNLIESVYAGHESVSLNLFRILSRTFLIQLFNFSEAVAMTKRSDEKLFKFVDVYETLRDLIPSLDGLFPADDVVLELIKSDVNLTRCKIGETIICIFIELENKIKTESGKTPVPGGAVHPSTRYTLNYLKAACEYKDTLELLFKDHQKIERADSQRSTSDYNAANNQPSNNNEEATVQSPFQIQLQRVMDSVDINLEGKSKLYKDPSLSLIFLMNNGRYILQKVKGSPEIKGVMGDPWIRKRSSDLRSYHKSYQRETWGKVLQCLTAEGLTVHGKVSKPQLKERFKSFNAMFDEIHKTQSTWVVTDEQLQSELRVSIASLVIPAYRSFMARFSSTFTPGRQTEKYVKYQPEDIETYIDELFDGSSATQMGKKR</sequence>
<protein>
    <recommendedName>
        <fullName evidence="3">Exocyst subunit Exo70 family protein</fullName>
    </recommendedName>
</protein>
<dbReference type="SUPFAM" id="SSF74788">
    <property type="entry name" value="Cullin repeat-like"/>
    <property type="match status" value="1"/>
</dbReference>
<evidence type="ECO:0000313" key="8">
    <source>
        <dbReference type="Proteomes" id="UP000077755"/>
    </source>
</evidence>
<gene>
    <name evidence="6" type="ORF">DCAR_014490</name>
    <name evidence="7" type="ORF">DCAR_0416436</name>
</gene>
<dbReference type="STRING" id="79200.A0A165XGR6"/>
<evidence type="ECO:0000256" key="3">
    <source>
        <dbReference type="RuleBase" id="RU365026"/>
    </source>
</evidence>
<dbReference type="AlphaFoldDB" id="A0A165XGR6"/>
<dbReference type="PANTHER" id="PTHR12542">
    <property type="entry name" value="EXOCYST COMPLEX PROTEIN EXO70"/>
    <property type="match status" value="1"/>
</dbReference>
<feature type="compositionally biased region" description="Basic and acidic residues" evidence="4">
    <location>
        <begin position="32"/>
        <end position="53"/>
    </location>
</feature>
<dbReference type="GO" id="GO:0000145">
    <property type="term" value="C:exocyst"/>
    <property type="evidence" value="ECO:0007669"/>
    <property type="project" value="InterPro"/>
</dbReference>
<feature type="compositionally biased region" description="Basic and acidic residues" evidence="4">
    <location>
        <begin position="1"/>
        <end position="25"/>
    </location>
</feature>
<dbReference type="GO" id="GO:0015031">
    <property type="term" value="P:protein transport"/>
    <property type="evidence" value="ECO:0007669"/>
    <property type="project" value="UniProtKB-KW"/>
</dbReference>
<evidence type="ECO:0000256" key="4">
    <source>
        <dbReference type="SAM" id="MobiDB-lite"/>
    </source>
</evidence>
<dbReference type="Proteomes" id="UP000077755">
    <property type="component" value="Chromosome 4"/>
</dbReference>
<evidence type="ECO:0000259" key="5">
    <source>
        <dbReference type="Pfam" id="PF03081"/>
    </source>
</evidence>
<comment type="function">
    <text evidence="3">Component of the exocyst complex.</text>
</comment>
<dbReference type="Gene3D" id="1.20.1280.170">
    <property type="entry name" value="Exocyst complex component Exo70"/>
    <property type="match status" value="1"/>
</dbReference>
<name>A0A165XGR6_DAUCS</name>
<evidence type="ECO:0000256" key="1">
    <source>
        <dbReference type="ARBA" id="ARBA00006756"/>
    </source>
</evidence>
<evidence type="ECO:0000313" key="7">
    <source>
        <dbReference type="EMBL" id="WOG97097.1"/>
    </source>
</evidence>
<dbReference type="Pfam" id="PF03081">
    <property type="entry name" value="Exo70_C"/>
    <property type="match status" value="1"/>
</dbReference>
<reference evidence="6" key="1">
    <citation type="journal article" date="2016" name="Nat. Genet.">
        <title>A high-quality carrot genome assembly provides new insights into carotenoid accumulation and asterid genome evolution.</title>
        <authorList>
            <person name="Iorizzo M."/>
            <person name="Ellison S."/>
            <person name="Senalik D."/>
            <person name="Zeng P."/>
            <person name="Satapoomin P."/>
            <person name="Huang J."/>
            <person name="Bowman M."/>
            <person name="Iovene M."/>
            <person name="Sanseverino W."/>
            <person name="Cavagnaro P."/>
            <person name="Yildiz M."/>
            <person name="Macko-Podgorni A."/>
            <person name="Moranska E."/>
            <person name="Grzebelus E."/>
            <person name="Grzebelus D."/>
            <person name="Ashrafi H."/>
            <person name="Zheng Z."/>
            <person name="Cheng S."/>
            <person name="Spooner D."/>
            <person name="Van Deynze A."/>
            <person name="Simon P."/>
        </authorList>
    </citation>
    <scope>NUCLEOTIDE SEQUENCE [LARGE SCALE GENOMIC DNA]</scope>
    <source>
        <tissue evidence="6">Leaf</tissue>
    </source>
</reference>
<dbReference type="OMA" id="FPQECAN"/>
<dbReference type="KEGG" id="dcr:108217331"/>